<evidence type="ECO:0000259" key="1">
    <source>
        <dbReference type="Pfam" id="PF13843"/>
    </source>
</evidence>
<reference evidence="3" key="1">
    <citation type="submission" date="2011-12" db="EMBL/GenBank/DDBJ databases">
        <authorList>
            <consortium name="The Broad Institute Genome Sequencing Platform"/>
            <person name="Russ C."/>
            <person name="Tyler B."/>
            <person name="Panabieres F."/>
            <person name="Shan W."/>
            <person name="Tripathy S."/>
            <person name="Grunwald N."/>
            <person name="Machado M."/>
            <person name="Young S.K."/>
            <person name="Zeng Q."/>
            <person name="Gargeya S."/>
            <person name="Fitzgerald M."/>
            <person name="Haas B."/>
            <person name="Abouelleil A."/>
            <person name="Alvarado L."/>
            <person name="Arachchi H.M."/>
            <person name="Berlin A."/>
            <person name="Chapman S.B."/>
            <person name="Gearin G."/>
            <person name="Goldberg J."/>
            <person name="Griggs A."/>
            <person name="Gujja S."/>
            <person name="Hansen M."/>
            <person name="Heiman D."/>
            <person name="Howarth C."/>
            <person name="Larimer J."/>
            <person name="Lui A."/>
            <person name="MacDonald P.J.P."/>
            <person name="McCowen C."/>
            <person name="Montmayeur A."/>
            <person name="Murphy C."/>
            <person name="Neiman D."/>
            <person name="Pearson M."/>
            <person name="Priest M."/>
            <person name="Roberts A."/>
            <person name="Saif S."/>
            <person name="Shea T."/>
            <person name="Sisk P."/>
            <person name="Stolte C."/>
            <person name="Sykes S."/>
            <person name="Wortman J."/>
            <person name="Nusbaum C."/>
            <person name="Birren B."/>
        </authorList>
    </citation>
    <scope>NUCLEOTIDE SEQUENCE [LARGE SCALE GENOMIC DNA]</scope>
    <source>
        <strain evidence="3">INRA-310</strain>
    </source>
</reference>
<proteinExistence type="predicted"/>
<evidence type="ECO:0000313" key="3">
    <source>
        <dbReference type="Proteomes" id="UP000018817"/>
    </source>
</evidence>
<name>W2PD62_PHYN3</name>
<dbReference type="AlphaFoldDB" id="W2PD62"/>
<dbReference type="RefSeq" id="XP_008916551.1">
    <property type="nucleotide sequence ID" value="XM_008918303.1"/>
</dbReference>
<gene>
    <name evidence="2" type="ORF">PPTG_19775</name>
</gene>
<reference evidence="2 3" key="2">
    <citation type="submission" date="2013-11" db="EMBL/GenBank/DDBJ databases">
        <title>The Genome Sequence of Phytophthora parasitica INRA-310.</title>
        <authorList>
            <consortium name="The Broad Institute Genomics Platform"/>
            <person name="Russ C."/>
            <person name="Tyler B."/>
            <person name="Panabieres F."/>
            <person name="Shan W."/>
            <person name="Tripathy S."/>
            <person name="Grunwald N."/>
            <person name="Machado M."/>
            <person name="Johnson C.S."/>
            <person name="Arredondo F."/>
            <person name="Hong C."/>
            <person name="Coffey M."/>
            <person name="Young S.K."/>
            <person name="Zeng Q."/>
            <person name="Gargeya S."/>
            <person name="Fitzgerald M."/>
            <person name="Abouelleil A."/>
            <person name="Alvarado L."/>
            <person name="Chapman S.B."/>
            <person name="Gainer-Dewar J."/>
            <person name="Goldberg J."/>
            <person name="Griggs A."/>
            <person name="Gujja S."/>
            <person name="Hansen M."/>
            <person name="Howarth C."/>
            <person name="Imamovic A."/>
            <person name="Ireland A."/>
            <person name="Larimer J."/>
            <person name="McCowan C."/>
            <person name="Murphy C."/>
            <person name="Pearson M."/>
            <person name="Poon T.W."/>
            <person name="Priest M."/>
            <person name="Roberts A."/>
            <person name="Saif S."/>
            <person name="Shea T."/>
            <person name="Sykes S."/>
            <person name="Wortman J."/>
            <person name="Nusbaum C."/>
            <person name="Birren B."/>
        </authorList>
    </citation>
    <scope>NUCLEOTIDE SEQUENCE [LARGE SCALE GENOMIC DNA]</scope>
    <source>
        <strain evidence="2 3">INRA-310</strain>
    </source>
</reference>
<organism evidence="2 3">
    <name type="scientific">Phytophthora nicotianae (strain INRA-310)</name>
    <name type="common">Phytophthora parasitica</name>
    <dbReference type="NCBI Taxonomy" id="761204"/>
    <lineage>
        <taxon>Eukaryota</taxon>
        <taxon>Sar</taxon>
        <taxon>Stramenopiles</taxon>
        <taxon>Oomycota</taxon>
        <taxon>Peronosporomycetes</taxon>
        <taxon>Peronosporales</taxon>
        <taxon>Peronosporaceae</taxon>
        <taxon>Phytophthora</taxon>
    </lineage>
</organism>
<dbReference type="InterPro" id="IPR029526">
    <property type="entry name" value="PGBD"/>
</dbReference>
<accession>W2PD62</accession>
<dbReference type="OrthoDB" id="124452at2759"/>
<dbReference type="Pfam" id="PF13843">
    <property type="entry name" value="DDE_Tnp_1_7"/>
    <property type="match status" value="1"/>
</dbReference>
<sequence length="229" mass="25675">MASWEALEAQQEFLPEDIAVENLFEDWERYAAGDDGVQGTMELLCKTLVPWSKAVTMWSEGGVAALACRSLPAKPDVKSTQTWCTVLVQTYPESPPLTAHRELLGETYMESLNVQSGLHIVVEQQVTRAYKDNEAPAKSEIDASCGLEIAMSICVLSDISEYWSEKRFFGQTAFPEKMAGTGFQQIRGALKFHAESDTSVDKIRDPLWHSRTMLNHFRSALQLLLLQLE</sequence>
<dbReference type="GeneID" id="20188488"/>
<dbReference type="VEuPathDB" id="FungiDB:PPTG_19775"/>
<evidence type="ECO:0000313" key="2">
    <source>
        <dbReference type="EMBL" id="ETM98153.1"/>
    </source>
</evidence>
<dbReference type="PANTHER" id="PTHR46599">
    <property type="entry name" value="PIGGYBAC TRANSPOSABLE ELEMENT-DERIVED PROTEIN 4"/>
    <property type="match status" value="1"/>
</dbReference>
<dbReference type="PANTHER" id="PTHR46599:SF3">
    <property type="entry name" value="PIGGYBAC TRANSPOSABLE ELEMENT-DERIVED PROTEIN 4"/>
    <property type="match status" value="1"/>
</dbReference>
<dbReference type="Proteomes" id="UP000018817">
    <property type="component" value="Unassembled WGS sequence"/>
</dbReference>
<feature type="domain" description="PiggyBac transposable element-derived protein" evidence="1">
    <location>
        <begin position="123"/>
        <end position="222"/>
    </location>
</feature>
<protein>
    <recommendedName>
        <fullName evidence="1">PiggyBac transposable element-derived protein domain-containing protein</fullName>
    </recommendedName>
</protein>
<dbReference type="EMBL" id="KI669740">
    <property type="protein sequence ID" value="ETM98153.1"/>
    <property type="molecule type" value="Genomic_DNA"/>
</dbReference>